<dbReference type="RefSeq" id="WP_167128187.1">
    <property type="nucleotide sequence ID" value="NZ_JAANCM010000004.1"/>
</dbReference>
<dbReference type="InterPro" id="IPR018306">
    <property type="entry name" value="Phage_T5_Orf172_DNA-bd"/>
</dbReference>
<comment type="caution">
    <text evidence="3">The sequence shown here is derived from an EMBL/GenBank/DDBJ whole genome shotgun (WGS) entry which is preliminary data.</text>
</comment>
<dbReference type="EMBL" id="JAANCM010000004">
    <property type="protein sequence ID" value="NHT75943.1"/>
    <property type="molecule type" value="Genomic_DNA"/>
</dbReference>
<evidence type="ECO:0000259" key="1">
    <source>
        <dbReference type="SMART" id="SM00974"/>
    </source>
</evidence>
<evidence type="ECO:0000313" key="4">
    <source>
        <dbReference type="Proteomes" id="UP001155840"/>
    </source>
</evidence>
<gene>
    <name evidence="2" type="ORF">G8E10_09010</name>
    <name evidence="3" type="ORF">G8E10_09345</name>
</gene>
<sequence length="176" mass="20368">MTDESSMGLKWRFRKDGTRVAYWVCSGRKLHENFKPRTARLWSGNAPSVDDLESIRSQCQRLQADMHELAMSPRRNRRTENRSGSIYFIQSRRMVKIGFTAGKADQRLRKLQIGSGEPLLLLGSVEGDQIVEKQLHWRFKNHHSHGEWFFIAGSLRTYINKLFGKSGAVEQAQNNF</sequence>
<accession>A0AA43ZDR0</accession>
<name>A0AA43ZDR0_9HYPH</name>
<organism evidence="3 4">
    <name type="scientific">Ferranicluibacter rubi</name>
    <dbReference type="NCBI Taxonomy" id="2715133"/>
    <lineage>
        <taxon>Bacteria</taxon>
        <taxon>Pseudomonadati</taxon>
        <taxon>Pseudomonadota</taxon>
        <taxon>Alphaproteobacteria</taxon>
        <taxon>Hyphomicrobiales</taxon>
        <taxon>Rhizobiaceae</taxon>
        <taxon>Ferranicluibacter</taxon>
    </lineage>
</organism>
<dbReference type="Proteomes" id="UP001155840">
    <property type="component" value="Unassembled WGS sequence"/>
</dbReference>
<evidence type="ECO:0000313" key="3">
    <source>
        <dbReference type="EMBL" id="NHT75943.1"/>
    </source>
</evidence>
<dbReference type="AlphaFoldDB" id="A0AA43ZDR0"/>
<feature type="domain" description="Bacteriophage T5 Orf172 DNA-binding" evidence="1">
    <location>
        <begin position="89"/>
        <end position="162"/>
    </location>
</feature>
<dbReference type="Pfam" id="PF13455">
    <property type="entry name" value="MUG113"/>
    <property type="match status" value="1"/>
</dbReference>
<reference evidence="3" key="1">
    <citation type="submission" date="2020-03" db="EMBL/GenBank/DDBJ databases">
        <title>Ferranicluibacter endophyticum gen. nov., sp. nov., a new genus isolated from Rubus ulmifolius Schott. stem.</title>
        <authorList>
            <person name="Roca-Couso R."/>
            <person name="Flores-Felix J.D."/>
            <person name="Igual J.M."/>
            <person name="Rivas R."/>
        </authorList>
    </citation>
    <scope>NUCLEOTIDE SEQUENCE</scope>
    <source>
        <strain evidence="3">CRRU44</strain>
    </source>
</reference>
<protein>
    <submittedName>
        <fullName evidence="3">GIY-YIG nuclease family protein</fullName>
    </submittedName>
</protein>
<dbReference type="EMBL" id="JAANCM010000004">
    <property type="protein sequence ID" value="NHT75883.1"/>
    <property type="molecule type" value="Genomic_DNA"/>
</dbReference>
<proteinExistence type="predicted"/>
<dbReference type="SMART" id="SM00974">
    <property type="entry name" value="T5orf172"/>
    <property type="match status" value="1"/>
</dbReference>
<keyword evidence="4" id="KW-1185">Reference proteome</keyword>
<evidence type="ECO:0000313" key="2">
    <source>
        <dbReference type="EMBL" id="NHT75883.1"/>
    </source>
</evidence>